<keyword evidence="4 15" id="KW-0963">Cytoplasm</keyword>
<evidence type="ECO:0000256" key="9">
    <source>
        <dbReference type="ARBA" id="ARBA00022840"/>
    </source>
</evidence>
<dbReference type="Gene3D" id="3.30.70.380">
    <property type="entry name" value="Ferrodoxin-fold anticodon-binding domain"/>
    <property type="match status" value="1"/>
</dbReference>
<keyword evidence="5 16" id="KW-0820">tRNA-binding</keyword>
<keyword evidence="12 15" id="KW-0648">Protein biosynthesis</keyword>
<dbReference type="InterPro" id="IPR005147">
    <property type="entry name" value="tRNA_synthase_B5-dom"/>
</dbReference>
<comment type="caution">
    <text evidence="20">The sequence shown here is derived from an EMBL/GenBank/DDBJ whole genome shotgun (WGS) entry which is preliminary data.</text>
</comment>
<dbReference type="Pfam" id="PF03147">
    <property type="entry name" value="FDX-ACB"/>
    <property type="match status" value="1"/>
</dbReference>
<keyword evidence="13 15" id="KW-0030">Aminoacyl-tRNA synthetase</keyword>
<dbReference type="SUPFAM" id="SSF50249">
    <property type="entry name" value="Nucleic acid-binding proteins"/>
    <property type="match status" value="1"/>
</dbReference>
<dbReference type="PROSITE" id="PS51447">
    <property type="entry name" value="FDX_ACB"/>
    <property type="match status" value="1"/>
</dbReference>
<dbReference type="InterPro" id="IPR045060">
    <property type="entry name" value="Phe-tRNA-ligase_IIc_bsu"/>
</dbReference>
<evidence type="ECO:0000256" key="10">
    <source>
        <dbReference type="ARBA" id="ARBA00022842"/>
    </source>
</evidence>
<dbReference type="Gene3D" id="3.50.40.10">
    <property type="entry name" value="Phenylalanyl-trna Synthetase, Chain B, domain 3"/>
    <property type="match status" value="1"/>
</dbReference>
<dbReference type="SUPFAM" id="SSF55681">
    <property type="entry name" value="Class II aaRS and biotin synthetases"/>
    <property type="match status" value="1"/>
</dbReference>
<dbReference type="InterPro" id="IPR045864">
    <property type="entry name" value="aa-tRNA-synth_II/BPL/LPL"/>
</dbReference>
<evidence type="ECO:0000259" key="18">
    <source>
        <dbReference type="PROSITE" id="PS51447"/>
    </source>
</evidence>
<dbReference type="SMART" id="SM00873">
    <property type="entry name" value="B3_4"/>
    <property type="match status" value="1"/>
</dbReference>
<evidence type="ECO:0000256" key="5">
    <source>
        <dbReference type="ARBA" id="ARBA00022555"/>
    </source>
</evidence>
<dbReference type="Gene3D" id="3.30.56.10">
    <property type="match status" value="2"/>
</dbReference>
<evidence type="ECO:0000256" key="11">
    <source>
        <dbReference type="ARBA" id="ARBA00022884"/>
    </source>
</evidence>
<keyword evidence="6 15" id="KW-0436">Ligase</keyword>
<dbReference type="InterPro" id="IPR033714">
    <property type="entry name" value="tRNA_bind_bactPheRS"/>
</dbReference>
<dbReference type="PROSITE" id="PS51483">
    <property type="entry name" value="B5"/>
    <property type="match status" value="1"/>
</dbReference>
<dbReference type="PROSITE" id="PS50886">
    <property type="entry name" value="TRBD"/>
    <property type="match status" value="1"/>
</dbReference>
<dbReference type="PANTHER" id="PTHR10947">
    <property type="entry name" value="PHENYLALANYL-TRNA SYNTHETASE BETA CHAIN AND LEUCINE-RICH REPEAT-CONTAINING PROTEIN 47"/>
    <property type="match status" value="1"/>
</dbReference>
<evidence type="ECO:0000259" key="17">
    <source>
        <dbReference type="PROSITE" id="PS50886"/>
    </source>
</evidence>
<keyword evidence="11 16" id="KW-0694">RNA-binding</keyword>
<reference evidence="21" key="1">
    <citation type="journal article" date="2019" name="Int. J. Syst. Evol. Microbiol.">
        <title>The Global Catalogue of Microorganisms (GCM) 10K type strain sequencing project: providing services to taxonomists for standard genome sequencing and annotation.</title>
        <authorList>
            <consortium name="The Broad Institute Genomics Platform"/>
            <consortium name="The Broad Institute Genome Sequencing Center for Infectious Disease"/>
            <person name="Wu L."/>
            <person name="Ma J."/>
        </authorList>
    </citation>
    <scope>NUCLEOTIDE SEQUENCE [LARGE SCALE GENOMIC DNA]</scope>
    <source>
        <strain evidence="21">KCTC 62164</strain>
    </source>
</reference>
<dbReference type="InterPro" id="IPR004532">
    <property type="entry name" value="Phe-tRNA-ligase_IIc_bsu_bact"/>
</dbReference>
<feature type="binding site" evidence="15">
    <location>
        <position position="460"/>
    </location>
    <ligand>
        <name>Mg(2+)</name>
        <dbReference type="ChEBI" id="CHEBI:18420"/>
        <note>shared with alpha subunit</note>
    </ligand>
</feature>
<feature type="domain" description="B5" evidence="19">
    <location>
        <begin position="402"/>
        <end position="476"/>
    </location>
</feature>
<keyword evidence="10 15" id="KW-0460">Magnesium</keyword>
<sequence>MKFTLGWLKSYLETEAGLDDILKKLNEIGLEVEGVENPADKLGAFTIAEVIDAVPHPDADKLRVCTVNTGTETITVVCGAPNARKGMRAVLGRPGDYVPGLDVTLGLRKVRGVESNGMMCSIAELELGDDHDGIIDLPADAPVGEVYVKWAGLDDPVIEIAITPNRQDCLGVYGIARDLAAAGVGTLKHPSDAKIEGSFDSDIKVAVDLPADSADACSLFLGRRFKGVKNGPSPKWLQDRLKSIGLRPISALVDITNFISYDLARPLHVYDAAKVTGDLTARLAAAGESFLALDGKTYTAAGGETVIADNTAVLGFGGIMGGEASGCSEDTTDVILEVALFDPVRTAFTGRDQGINSDARYRFERGVDPLFAAQAVEIASKLILDLCGGTVSHVMQAGSTPVWNRTVPFRSERVRTLGGLDLPAASAVAILEKLGFKLEGNDPYTVHVPSWRVDVVGEADIVEEVLRIHGYDNIPSVQLPDLGHKAGATLSVRQKNARLVKRRLAAVGLNEAVTWSFMRRDQATFFGGGDNSLVVDNPISSELDCMRPSMLPNLMMAAQRNKDRGLQGVRLFEVGPVYKDDTEKGQLLVASGIRTLKMTERHWSAASAPVSVFDAKRDALAALEAAGAPIENLQVFAEAPDYYHPGRSGTLRLGPKNILASFGELHPGILKKMDIDGPVVGFEVFLDAIPQKKDKSAAKGAVSMTNLQSVERDFAFLVNRDKSAYDLIRAVKGADKAHISDVNVFDVYEGKGVPDGQKSLAVSVRLTPAIDTFSDKDIDMISDKVIAAATKAVGAVLRS</sequence>
<feature type="binding site" evidence="15">
    <location>
        <position position="464"/>
    </location>
    <ligand>
        <name>Mg(2+)</name>
        <dbReference type="ChEBI" id="CHEBI:18420"/>
        <note>shared with alpha subunit</note>
    </ligand>
</feature>
<evidence type="ECO:0000256" key="8">
    <source>
        <dbReference type="ARBA" id="ARBA00022741"/>
    </source>
</evidence>
<dbReference type="InterPro" id="IPR005146">
    <property type="entry name" value="B3/B4_tRNA-bd"/>
</dbReference>
<dbReference type="Proteomes" id="UP001595444">
    <property type="component" value="Unassembled WGS sequence"/>
</dbReference>
<comment type="subcellular location">
    <subcellularLocation>
        <location evidence="1 15">Cytoplasm</location>
    </subcellularLocation>
</comment>
<dbReference type="SMART" id="SM00874">
    <property type="entry name" value="B5"/>
    <property type="match status" value="1"/>
</dbReference>
<evidence type="ECO:0000313" key="21">
    <source>
        <dbReference type="Proteomes" id="UP001595444"/>
    </source>
</evidence>
<dbReference type="Pfam" id="PF03483">
    <property type="entry name" value="B3_4"/>
    <property type="match status" value="1"/>
</dbReference>
<evidence type="ECO:0000256" key="3">
    <source>
        <dbReference type="ARBA" id="ARBA00011209"/>
    </source>
</evidence>
<evidence type="ECO:0000256" key="15">
    <source>
        <dbReference type="HAMAP-Rule" id="MF_00283"/>
    </source>
</evidence>
<gene>
    <name evidence="15 20" type="primary">pheT</name>
    <name evidence="20" type="ORF">ACFOKA_09695</name>
</gene>
<keyword evidence="9 15" id="KW-0067">ATP-binding</keyword>
<name>A0ABV7D5G1_9PROT</name>
<dbReference type="InterPro" id="IPR020825">
    <property type="entry name" value="Phe-tRNA_synthase-like_B3/B4"/>
</dbReference>
<dbReference type="InterPro" id="IPR012340">
    <property type="entry name" value="NA-bd_OB-fold"/>
</dbReference>
<evidence type="ECO:0000256" key="12">
    <source>
        <dbReference type="ARBA" id="ARBA00022917"/>
    </source>
</evidence>
<evidence type="ECO:0000313" key="20">
    <source>
        <dbReference type="EMBL" id="MFC3052175.1"/>
    </source>
</evidence>
<dbReference type="RefSeq" id="WP_194214138.1">
    <property type="nucleotide sequence ID" value="NZ_CP061205.1"/>
</dbReference>
<proteinExistence type="inferred from homology"/>
<evidence type="ECO:0000259" key="19">
    <source>
        <dbReference type="PROSITE" id="PS51483"/>
    </source>
</evidence>
<dbReference type="SUPFAM" id="SSF54991">
    <property type="entry name" value="Anticodon-binding domain of PheRS"/>
    <property type="match status" value="1"/>
</dbReference>
<evidence type="ECO:0000256" key="2">
    <source>
        <dbReference type="ARBA" id="ARBA00008653"/>
    </source>
</evidence>
<feature type="domain" description="FDX-ACB" evidence="18">
    <location>
        <begin position="705"/>
        <end position="798"/>
    </location>
</feature>
<dbReference type="SMART" id="SM00896">
    <property type="entry name" value="FDX-ACB"/>
    <property type="match status" value="1"/>
</dbReference>
<organism evidence="20 21">
    <name type="scientific">Kordiimonas pumila</name>
    <dbReference type="NCBI Taxonomy" id="2161677"/>
    <lineage>
        <taxon>Bacteria</taxon>
        <taxon>Pseudomonadati</taxon>
        <taxon>Pseudomonadota</taxon>
        <taxon>Alphaproteobacteria</taxon>
        <taxon>Kordiimonadales</taxon>
        <taxon>Kordiimonadaceae</taxon>
        <taxon>Kordiimonas</taxon>
    </lineage>
</organism>
<keyword evidence="8 15" id="KW-0547">Nucleotide-binding</keyword>
<comment type="subunit">
    <text evidence="3 15">Tetramer of two alpha and two beta subunits.</text>
</comment>
<keyword evidence="21" id="KW-1185">Reference proteome</keyword>
<evidence type="ECO:0000256" key="6">
    <source>
        <dbReference type="ARBA" id="ARBA00022598"/>
    </source>
</evidence>
<feature type="domain" description="TRNA-binding" evidence="17">
    <location>
        <begin position="39"/>
        <end position="148"/>
    </location>
</feature>
<dbReference type="InterPro" id="IPR005121">
    <property type="entry name" value="Fdx_antiC-bd"/>
</dbReference>
<evidence type="ECO:0000256" key="13">
    <source>
        <dbReference type="ARBA" id="ARBA00023146"/>
    </source>
</evidence>
<dbReference type="InterPro" id="IPR036690">
    <property type="entry name" value="Fdx_antiC-bd_sf"/>
</dbReference>
<dbReference type="NCBIfam" id="TIGR00472">
    <property type="entry name" value="pheT_bact"/>
    <property type="match status" value="1"/>
</dbReference>
<comment type="catalytic activity">
    <reaction evidence="14 15">
        <text>tRNA(Phe) + L-phenylalanine + ATP = L-phenylalanyl-tRNA(Phe) + AMP + diphosphate + H(+)</text>
        <dbReference type="Rhea" id="RHEA:19413"/>
        <dbReference type="Rhea" id="RHEA-COMP:9668"/>
        <dbReference type="Rhea" id="RHEA-COMP:9699"/>
        <dbReference type="ChEBI" id="CHEBI:15378"/>
        <dbReference type="ChEBI" id="CHEBI:30616"/>
        <dbReference type="ChEBI" id="CHEBI:33019"/>
        <dbReference type="ChEBI" id="CHEBI:58095"/>
        <dbReference type="ChEBI" id="CHEBI:78442"/>
        <dbReference type="ChEBI" id="CHEBI:78531"/>
        <dbReference type="ChEBI" id="CHEBI:456215"/>
        <dbReference type="EC" id="6.1.1.20"/>
    </reaction>
</comment>
<evidence type="ECO:0000256" key="16">
    <source>
        <dbReference type="PROSITE-ProRule" id="PRU00209"/>
    </source>
</evidence>
<protein>
    <recommendedName>
        <fullName evidence="15">Phenylalanine--tRNA ligase beta subunit</fullName>
        <ecNumber evidence="15">6.1.1.20</ecNumber>
    </recommendedName>
    <alternativeName>
        <fullName evidence="15">Phenylalanyl-tRNA synthetase beta subunit</fullName>
        <shortName evidence="15">PheRS</shortName>
    </alternativeName>
</protein>
<dbReference type="SUPFAM" id="SSF46955">
    <property type="entry name" value="Putative DNA-binding domain"/>
    <property type="match status" value="1"/>
</dbReference>
<dbReference type="InterPro" id="IPR041616">
    <property type="entry name" value="PheRS_beta_core"/>
</dbReference>
<dbReference type="EC" id="6.1.1.20" evidence="15"/>
<dbReference type="CDD" id="cd00769">
    <property type="entry name" value="PheRS_beta_core"/>
    <property type="match status" value="1"/>
</dbReference>
<evidence type="ECO:0000256" key="1">
    <source>
        <dbReference type="ARBA" id="ARBA00004496"/>
    </source>
</evidence>
<dbReference type="Gene3D" id="3.30.930.10">
    <property type="entry name" value="Bira Bifunctional Protein, Domain 2"/>
    <property type="match status" value="1"/>
</dbReference>
<dbReference type="GO" id="GO:0004826">
    <property type="term" value="F:phenylalanine-tRNA ligase activity"/>
    <property type="evidence" value="ECO:0007669"/>
    <property type="project" value="UniProtKB-EC"/>
</dbReference>
<comment type="similarity">
    <text evidence="2 15">Belongs to the phenylalanyl-tRNA synthetase beta subunit family. Type 1 subfamily.</text>
</comment>
<dbReference type="Pfam" id="PF03484">
    <property type="entry name" value="B5"/>
    <property type="match status" value="1"/>
</dbReference>
<dbReference type="InterPro" id="IPR009061">
    <property type="entry name" value="DNA-bd_dom_put_sf"/>
</dbReference>
<dbReference type="SUPFAM" id="SSF56037">
    <property type="entry name" value="PheT/TilS domain"/>
    <property type="match status" value="1"/>
</dbReference>
<comment type="cofactor">
    <cofactor evidence="15">
        <name>Mg(2+)</name>
        <dbReference type="ChEBI" id="CHEBI:18420"/>
    </cofactor>
    <text evidence="15">Binds 2 magnesium ions per tetramer.</text>
</comment>
<dbReference type="EMBL" id="JBHRSL010000010">
    <property type="protein sequence ID" value="MFC3052175.1"/>
    <property type="molecule type" value="Genomic_DNA"/>
</dbReference>
<dbReference type="CDD" id="cd02796">
    <property type="entry name" value="tRNA_bind_bactPheRS"/>
    <property type="match status" value="1"/>
</dbReference>
<feature type="binding site" evidence="15">
    <location>
        <position position="463"/>
    </location>
    <ligand>
        <name>Mg(2+)</name>
        <dbReference type="ChEBI" id="CHEBI:18420"/>
        <note>shared with alpha subunit</note>
    </ligand>
</feature>
<accession>A0ABV7D5G1</accession>
<evidence type="ECO:0000256" key="14">
    <source>
        <dbReference type="ARBA" id="ARBA00049255"/>
    </source>
</evidence>
<dbReference type="InterPro" id="IPR002547">
    <property type="entry name" value="tRNA-bd_dom"/>
</dbReference>
<dbReference type="HAMAP" id="MF_00283">
    <property type="entry name" value="Phe_tRNA_synth_beta1"/>
    <property type="match status" value="1"/>
</dbReference>
<dbReference type="Pfam" id="PF01588">
    <property type="entry name" value="tRNA_bind"/>
    <property type="match status" value="1"/>
</dbReference>
<dbReference type="NCBIfam" id="NF045760">
    <property type="entry name" value="YtpR"/>
    <property type="match status" value="1"/>
</dbReference>
<dbReference type="Gene3D" id="2.40.50.140">
    <property type="entry name" value="Nucleic acid-binding proteins"/>
    <property type="match status" value="1"/>
</dbReference>
<evidence type="ECO:0000256" key="7">
    <source>
        <dbReference type="ARBA" id="ARBA00022723"/>
    </source>
</evidence>
<evidence type="ECO:0000256" key="4">
    <source>
        <dbReference type="ARBA" id="ARBA00022490"/>
    </source>
</evidence>
<keyword evidence="7 15" id="KW-0479">Metal-binding</keyword>
<dbReference type="PANTHER" id="PTHR10947:SF0">
    <property type="entry name" value="PHENYLALANINE--TRNA LIGASE BETA SUBUNIT"/>
    <property type="match status" value="1"/>
</dbReference>
<feature type="binding site" evidence="15">
    <location>
        <position position="454"/>
    </location>
    <ligand>
        <name>Mg(2+)</name>
        <dbReference type="ChEBI" id="CHEBI:18420"/>
        <note>shared with alpha subunit</note>
    </ligand>
</feature>
<dbReference type="Pfam" id="PF17759">
    <property type="entry name" value="tRNA_synthFbeta"/>
    <property type="match status" value="1"/>
</dbReference>